<dbReference type="PIR" id="T28336">
    <property type="entry name" value="T28336"/>
</dbReference>
<sequence>MKFVVDRFETPNNIMIVFFVCILWTCKKCKNQKYKYVFHISKWYIYRYNQLIIDVLIQNAV</sequence>
<keyword evidence="1" id="KW-1133">Transmembrane helix</keyword>
<accession>Q9YVR7</accession>
<keyword evidence="1" id="KW-0472">Membrane</keyword>
<dbReference type="EMBL" id="AF063866">
    <property type="protein sequence ID" value="AAC97688.1"/>
    <property type="molecule type" value="Genomic_DNA"/>
</dbReference>
<organismHost>
    <name type="scientific">Melanoplus sanguinipes</name>
    <name type="common">Migratory grasshopper</name>
    <dbReference type="NCBI Taxonomy" id="65742"/>
</organismHost>
<dbReference type="RefSeq" id="NP_048246.1">
    <property type="nucleotide sequence ID" value="NC_001993.1"/>
</dbReference>
<name>Q9YVR7_MSEPV</name>
<keyword evidence="3" id="KW-1185">Reference proteome</keyword>
<protein>
    <submittedName>
        <fullName evidence="2">Uncharacterized protein</fullName>
    </submittedName>
</protein>
<evidence type="ECO:0000256" key="1">
    <source>
        <dbReference type="SAM" id="Phobius"/>
    </source>
</evidence>
<gene>
    <name evidence="2" type="primary">MSV174</name>
</gene>
<reference evidence="2 3" key="1">
    <citation type="journal article" date="1999" name="J. Virol.">
        <title>The genome of Melanoplus sanguinipes entomopoxvirus.</title>
        <authorList>
            <person name="Afonso C.L."/>
            <person name="Tulman E.R."/>
            <person name="Lu Z."/>
            <person name="Oma E."/>
            <person name="Kutish G.F."/>
            <person name="Rock D.L."/>
        </authorList>
    </citation>
    <scope>NUCLEOTIDE SEQUENCE [LARGE SCALE GENOMIC DNA]</scope>
    <source>
        <strain evidence="2">Tucson</strain>
    </source>
</reference>
<dbReference type="GeneID" id="1449951"/>
<keyword evidence="1" id="KW-0812">Transmembrane</keyword>
<evidence type="ECO:0000313" key="3">
    <source>
        <dbReference type="Proteomes" id="UP000172353"/>
    </source>
</evidence>
<evidence type="ECO:0000313" key="2">
    <source>
        <dbReference type="EMBL" id="AAC97688.1"/>
    </source>
</evidence>
<dbReference type="KEGG" id="vg:1449951"/>
<organism evidence="2 3">
    <name type="scientific">Melanoplus sanguinipes entomopoxvirus</name>
    <name type="common">MsEPV</name>
    <dbReference type="NCBI Taxonomy" id="83191"/>
    <lineage>
        <taxon>Viruses</taxon>
        <taxon>Varidnaviria</taxon>
        <taxon>Bamfordvirae</taxon>
        <taxon>Nucleocytoviricota</taxon>
        <taxon>Pokkesviricetes</taxon>
        <taxon>Chitovirales</taxon>
        <taxon>Poxviridae</taxon>
        <taxon>Entomopoxvirinae</taxon>
        <taxon>Deltaentomopoxvirus</taxon>
        <taxon>Deltaentomopoxvirus msanguinipes</taxon>
    </lineage>
</organism>
<proteinExistence type="predicted"/>
<feature type="transmembrane region" description="Helical" evidence="1">
    <location>
        <begin position="12"/>
        <end position="29"/>
    </location>
</feature>
<dbReference type="Proteomes" id="UP000172353">
    <property type="component" value="Segment"/>
</dbReference>